<dbReference type="OMA" id="MSAFQTG"/>
<evidence type="ECO:0000256" key="1">
    <source>
        <dbReference type="ARBA" id="ARBA00008361"/>
    </source>
</evidence>
<keyword evidence="3" id="KW-0808">Transferase</keyword>
<accession>A0A9Q0LG01</accession>
<dbReference type="OrthoDB" id="411785at2759"/>
<reference evidence="5" key="1">
    <citation type="submission" date="2022-10" db="EMBL/GenBank/DDBJ databases">
        <title>Novel sulphate-reducing endosymbionts in the free-living metamonad Anaeramoeba.</title>
        <authorList>
            <person name="Jerlstrom-Hultqvist J."/>
            <person name="Cepicka I."/>
            <person name="Gallot-Lavallee L."/>
            <person name="Salas-Leiva D."/>
            <person name="Curtis B.A."/>
            <person name="Zahonova K."/>
            <person name="Pipaliya S."/>
            <person name="Dacks J."/>
            <person name="Roger A.J."/>
        </authorList>
    </citation>
    <scope>NUCLEOTIDE SEQUENCE</scope>
    <source>
        <strain evidence="5">BMAN</strain>
    </source>
</reference>
<evidence type="ECO:0000259" key="4">
    <source>
        <dbReference type="Pfam" id="PF08241"/>
    </source>
</evidence>
<protein>
    <submittedName>
        <fullName evidence="5">S-adenosyl-l-methionine-dependent methyltransferases superfamily protein</fullName>
    </submittedName>
</protein>
<keyword evidence="2 5" id="KW-0489">Methyltransferase</keyword>
<sequence>MTTDYEEQNYWNKRYETEREFDWYMDFETLYPFIRTTLNPNDKILNIGCGNSSFAFDMLQYDYKFVTNIDISDVVINKMKDKYKKYPSLEFFVQDTRKLTFSDSSFETIIDKGTLDTLICGKEGDDDVDSMMKEIYRILKPGGKFILLSHAPDERRLEFFQRDYFEWNVKHQEIQRTLPDNRPAVHYLYIASKNLN</sequence>
<dbReference type="Pfam" id="PF08241">
    <property type="entry name" value="Methyltransf_11"/>
    <property type="match status" value="1"/>
</dbReference>
<comment type="caution">
    <text evidence="5">The sequence shown here is derived from an EMBL/GenBank/DDBJ whole genome shotgun (WGS) entry which is preliminary data.</text>
</comment>
<feature type="domain" description="Methyltransferase type 11" evidence="4">
    <location>
        <begin position="45"/>
        <end position="147"/>
    </location>
</feature>
<dbReference type="InterPro" id="IPR051419">
    <property type="entry name" value="Lys/N-term_MeTrsfase_sf"/>
</dbReference>
<evidence type="ECO:0000256" key="2">
    <source>
        <dbReference type="ARBA" id="ARBA00022603"/>
    </source>
</evidence>
<dbReference type="AlphaFoldDB" id="A0A9Q0LG01"/>
<evidence type="ECO:0000313" key="6">
    <source>
        <dbReference type="Proteomes" id="UP001149090"/>
    </source>
</evidence>
<evidence type="ECO:0000313" key="5">
    <source>
        <dbReference type="EMBL" id="KAJ5072591.1"/>
    </source>
</evidence>
<dbReference type="EMBL" id="JAPDFW010000081">
    <property type="protein sequence ID" value="KAJ5072591.1"/>
    <property type="molecule type" value="Genomic_DNA"/>
</dbReference>
<comment type="similarity">
    <text evidence="1">Belongs to the methyltransferase superfamily.</text>
</comment>
<dbReference type="SUPFAM" id="SSF53335">
    <property type="entry name" value="S-adenosyl-L-methionine-dependent methyltransferases"/>
    <property type="match status" value="1"/>
</dbReference>
<keyword evidence="6" id="KW-1185">Reference proteome</keyword>
<evidence type="ECO:0000256" key="3">
    <source>
        <dbReference type="ARBA" id="ARBA00022679"/>
    </source>
</evidence>
<dbReference type="CDD" id="cd02440">
    <property type="entry name" value="AdoMet_MTases"/>
    <property type="match status" value="1"/>
</dbReference>
<proteinExistence type="inferred from homology"/>
<organism evidence="5 6">
    <name type="scientific">Anaeramoeba ignava</name>
    <name type="common">Anaerobic marine amoeba</name>
    <dbReference type="NCBI Taxonomy" id="1746090"/>
    <lineage>
        <taxon>Eukaryota</taxon>
        <taxon>Metamonada</taxon>
        <taxon>Anaeramoebidae</taxon>
        <taxon>Anaeramoeba</taxon>
    </lineage>
</organism>
<dbReference type="PANTHER" id="PTHR12176">
    <property type="entry name" value="SAM-DEPENDENT METHYLTRANSFERASE SUPERFAMILY PROTEIN"/>
    <property type="match status" value="1"/>
</dbReference>
<gene>
    <name evidence="5" type="ORF">M0811_01606</name>
</gene>
<name>A0A9Q0LG01_ANAIG</name>
<dbReference type="GO" id="GO:0032259">
    <property type="term" value="P:methylation"/>
    <property type="evidence" value="ECO:0007669"/>
    <property type="project" value="UniProtKB-KW"/>
</dbReference>
<dbReference type="InterPro" id="IPR013216">
    <property type="entry name" value="Methyltransf_11"/>
</dbReference>
<dbReference type="Proteomes" id="UP001149090">
    <property type="component" value="Unassembled WGS sequence"/>
</dbReference>
<dbReference type="Gene3D" id="3.40.50.150">
    <property type="entry name" value="Vaccinia Virus protein VP39"/>
    <property type="match status" value="1"/>
</dbReference>
<dbReference type="PANTHER" id="PTHR12176:SF79">
    <property type="entry name" value="METHYLTRANSFERASE TYPE 11 DOMAIN-CONTAINING PROTEIN"/>
    <property type="match status" value="1"/>
</dbReference>
<dbReference type="InterPro" id="IPR029063">
    <property type="entry name" value="SAM-dependent_MTases_sf"/>
</dbReference>
<dbReference type="GO" id="GO:0008757">
    <property type="term" value="F:S-adenosylmethionine-dependent methyltransferase activity"/>
    <property type="evidence" value="ECO:0007669"/>
    <property type="project" value="InterPro"/>
</dbReference>
<dbReference type="FunFam" id="3.40.50.150:FF:000217">
    <property type="entry name" value="Methyltransferase protein 13"/>
    <property type="match status" value="1"/>
</dbReference>